<dbReference type="GO" id="GO:0006412">
    <property type="term" value="P:translation"/>
    <property type="evidence" value="ECO:0007669"/>
    <property type="project" value="InterPro"/>
</dbReference>
<dbReference type="OrthoDB" id="338850at2759"/>
<evidence type="ECO:0000256" key="3">
    <source>
        <dbReference type="ARBA" id="ARBA00023274"/>
    </source>
</evidence>
<dbReference type="PANTHER" id="PTHR10544">
    <property type="entry name" value="60S RIBOSOMAL PROTEIN L28"/>
    <property type="match status" value="1"/>
</dbReference>
<evidence type="ECO:0000256" key="2">
    <source>
        <dbReference type="ARBA" id="ARBA00022980"/>
    </source>
</evidence>
<dbReference type="InterPro" id="IPR029004">
    <property type="entry name" value="Ribosomal_eL28/Mak16"/>
</dbReference>
<dbReference type="Proteomes" id="UP001149079">
    <property type="component" value="Unassembled WGS sequence"/>
</dbReference>
<feature type="region of interest" description="Disordered" evidence="4">
    <location>
        <begin position="137"/>
        <end position="166"/>
    </location>
</feature>
<keyword evidence="7" id="KW-1185">Reference proteome</keyword>
<accession>A0A9W9L562</accession>
<dbReference type="Gene3D" id="3.30.390.110">
    <property type="match status" value="1"/>
</dbReference>
<evidence type="ECO:0000256" key="1">
    <source>
        <dbReference type="ARBA" id="ARBA00007926"/>
    </source>
</evidence>
<dbReference type="AlphaFoldDB" id="A0A9W9L562"/>
<protein>
    <recommendedName>
        <fullName evidence="5">Ribosomal eL28/Mak16 domain-containing protein</fullName>
    </recommendedName>
</protein>
<gene>
    <name evidence="6" type="ORF">N7515_003956</name>
</gene>
<dbReference type="GeneID" id="81403870"/>
<feature type="domain" description="Ribosomal eL28/Mak16" evidence="5">
    <location>
        <begin position="30"/>
        <end position="141"/>
    </location>
</feature>
<proteinExistence type="inferred from homology"/>
<reference evidence="6" key="1">
    <citation type="submission" date="2022-11" db="EMBL/GenBank/DDBJ databases">
        <authorList>
            <person name="Petersen C."/>
        </authorList>
    </citation>
    <scope>NUCLEOTIDE SEQUENCE</scope>
    <source>
        <strain evidence="6">IBT 22155</strain>
    </source>
</reference>
<dbReference type="GO" id="GO:1990904">
    <property type="term" value="C:ribonucleoprotein complex"/>
    <property type="evidence" value="ECO:0007669"/>
    <property type="project" value="UniProtKB-KW"/>
</dbReference>
<name>A0A9W9L562_9EURO</name>
<organism evidence="6 7">
    <name type="scientific">Penicillium bovifimosum</name>
    <dbReference type="NCBI Taxonomy" id="126998"/>
    <lineage>
        <taxon>Eukaryota</taxon>
        <taxon>Fungi</taxon>
        <taxon>Dikarya</taxon>
        <taxon>Ascomycota</taxon>
        <taxon>Pezizomycotina</taxon>
        <taxon>Eurotiomycetes</taxon>
        <taxon>Eurotiomycetidae</taxon>
        <taxon>Eurotiales</taxon>
        <taxon>Aspergillaceae</taxon>
        <taxon>Penicillium</taxon>
    </lineage>
</organism>
<comment type="similarity">
    <text evidence="1">Belongs to the eukaryotic ribosomal protein eL28 family.</text>
</comment>
<sequence length="166" mass="18169">MSTNISNDLVWQITPFWKHSDSSSFFGTGRQNAFLVNRNSGGGSQFSRDPLNLLNKHSFKYAGYSNNKAIGVQGTENGVVVITKKPSNPQQPAQNLVTVTYGPSSSNRKIFKGVADKTAKNGYRADLREEAVARVSAVRRSQLPKKDAPAKKLRGVQARKAAEESE</sequence>
<dbReference type="Pfam" id="PF01778">
    <property type="entry name" value="Ribosomal_L28e"/>
    <property type="match status" value="1"/>
</dbReference>
<dbReference type="RefSeq" id="XP_056523757.1">
    <property type="nucleotide sequence ID" value="XM_056664700.1"/>
</dbReference>
<evidence type="ECO:0000313" key="7">
    <source>
        <dbReference type="Proteomes" id="UP001149079"/>
    </source>
</evidence>
<dbReference type="InterPro" id="IPR002672">
    <property type="entry name" value="Ribosomal_eL28"/>
</dbReference>
<keyword evidence="3" id="KW-0687">Ribonucleoprotein</keyword>
<dbReference type="GO" id="GO:0005840">
    <property type="term" value="C:ribosome"/>
    <property type="evidence" value="ECO:0007669"/>
    <property type="project" value="UniProtKB-KW"/>
</dbReference>
<evidence type="ECO:0000259" key="5">
    <source>
        <dbReference type="Pfam" id="PF01778"/>
    </source>
</evidence>
<evidence type="ECO:0000256" key="4">
    <source>
        <dbReference type="SAM" id="MobiDB-lite"/>
    </source>
</evidence>
<comment type="caution">
    <text evidence="6">The sequence shown here is derived from an EMBL/GenBank/DDBJ whole genome shotgun (WGS) entry which is preliminary data.</text>
</comment>
<evidence type="ECO:0000313" key="6">
    <source>
        <dbReference type="EMBL" id="KAJ5139108.1"/>
    </source>
</evidence>
<dbReference type="EMBL" id="JAPQKL010000003">
    <property type="protein sequence ID" value="KAJ5139108.1"/>
    <property type="molecule type" value="Genomic_DNA"/>
</dbReference>
<keyword evidence="2" id="KW-0689">Ribosomal protein</keyword>
<dbReference type="GO" id="GO:0003735">
    <property type="term" value="F:structural constituent of ribosome"/>
    <property type="evidence" value="ECO:0007669"/>
    <property type="project" value="InterPro"/>
</dbReference>
<reference evidence="6" key="2">
    <citation type="journal article" date="2023" name="IMA Fungus">
        <title>Comparative genomic study of the Penicillium genus elucidates a diverse pangenome and 15 lateral gene transfer events.</title>
        <authorList>
            <person name="Petersen C."/>
            <person name="Sorensen T."/>
            <person name="Nielsen M.R."/>
            <person name="Sondergaard T.E."/>
            <person name="Sorensen J.L."/>
            <person name="Fitzpatrick D.A."/>
            <person name="Frisvad J.C."/>
            <person name="Nielsen K.L."/>
        </authorList>
    </citation>
    <scope>NUCLEOTIDE SEQUENCE</scope>
    <source>
        <strain evidence="6">IBT 22155</strain>
    </source>
</reference>